<keyword evidence="6" id="KW-0443">Lipid metabolism</keyword>
<dbReference type="PANTHER" id="PTHR10067">
    <property type="entry name" value="PHOSPHATIDYLSERINE DECARBOXYLASE"/>
    <property type="match status" value="1"/>
</dbReference>
<evidence type="ECO:0000256" key="8">
    <source>
        <dbReference type="ARBA" id="ARBA00023239"/>
    </source>
</evidence>
<dbReference type="EMBL" id="JAFJYH010000362">
    <property type="protein sequence ID" value="KAG4412656.1"/>
    <property type="molecule type" value="Genomic_DNA"/>
</dbReference>
<evidence type="ECO:0000256" key="10">
    <source>
        <dbReference type="ARBA" id="ARBA00023317"/>
    </source>
</evidence>
<dbReference type="InterPro" id="IPR003817">
    <property type="entry name" value="PS_Dcarbxylase"/>
</dbReference>
<dbReference type="OrthoDB" id="5973539at2759"/>
<dbReference type="EC" id="4.1.1.65" evidence="3"/>
<evidence type="ECO:0000256" key="11">
    <source>
        <dbReference type="ARBA" id="ARBA00024326"/>
    </source>
</evidence>
<dbReference type="NCBIfam" id="TIGR00163">
    <property type="entry name" value="PS_decarb"/>
    <property type="match status" value="1"/>
</dbReference>
<dbReference type="InterPro" id="IPR033177">
    <property type="entry name" value="PSD-B"/>
</dbReference>
<comment type="caution">
    <text evidence="12">The sequence shown here is derived from an EMBL/GenBank/DDBJ whole genome shotgun (WGS) entry which is preliminary data.</text>
</comment>
<comment type="cofactor">
    <cofactor evidence="1">
        <name>pyruvate</name>
        <dbReference type="ChEBI" id="CHEBI:15361"/>
    </cofactor>
</comment>
<evidence type="ECO:0000256" key="3">
    <source>
        <dbReference type="ARBA" id="ARBA00012243"/>
    </source>
</evidence>
<dbReference type="UniPathway" id="UPA00558"/>
<keyword evidence="5" id="KW-0210">Decarboxylase</keyword>
<evidence type="ECO:0000256" key="5">
    <source>
        <dbReference type="ARBA" id="ARBA00022793"/>
    </source>
</evidence>
<keyword evidence="7" id="KW-0594">Phospholipid biosynthesis</keyword>
<reference evidence="12" key="1">
    <citation type="submission" date="2021-02" db="EMBL/GenBank/DDBJ databases">
        <title>Genome sequence Cadophora malorum strain M34.</title>
        <authorList>
            <person name="Stefanovic E."/>
            <person name="Vu D."/>
            <person name="Scully C."/>
            <person name="Dijksterhuis J."/>
            <person name="Roader J."/>
            <person name="Houbraken J."/>
        </authorList>
    </citation>
    <scope>NUCLEOTIDE SEQUENCE</scope>
    <source>
        <strain evidence="12">M34</strain>
    </source>
</reference>
<dbReference type="GO" id="GO:0006646">
    <property type="term" value="P:phosphatidylethanolamine biosynthetic process"/>
    <property type="evidence" value="ECO:0007669"/>
    <property type="project" value="UniProtKB-UniPathway"/>
</dbReference>
<gene>
    <name evidence="12" type="ORF">IFR04_014197</name>
</gene>
<evidence type="ECO:0000256" key="2">
    <source>
        <dbReference type="ARBA" id="ARBA00005189"/>
    </source>
</evidence>
<dbReference type="Proteomes" id="UP000664132">
    <property type="component" value="Unassembled WGS sequence"/>
</dbReference>
<sequence length="336" mass="38167">MQLLKNIHSIIDYALALLKLVQNREVGWRTLNRKTGKYEREQQPLFKKLKLLLLFNPITEWIDRTHLLRLWIHEKTIAAGQKEASKASAHQIKAFVDFYHINMEEFQPSNISEYSTFDDFFVRRHAVGSRPIFAESDPSKAVVVADSRVVVYPSVSQVQALWIKGNNFTIRNLILDAERAKLWADGGVASFRLSPQDYHRYHSPVAGKVRWFKQITGDYYQVDPICLNSNVDILTRNARCCIVIETKEFGMVLFVAIGATEVGTVEINEPLRKEGTNVKKGDEIGLFQFGGSSIIVAFEKDRIKFDQDLLSVSQQRIMVDVEVGMSLGTASPKSSS</sequence>
<dbReference type="AlphaFoldDB" id="A0A8H7T5J9"/>
<evidence type="ECO:0000313" key="12">
    <source>
        <dbReference type="EMBL" id="KAG4412656.1"/>
    </source>
</evidence>
<keyword evidence="8" id="KW-0456">Lyase</keyword>
<evidence type="ECO:0000313" key="13">
    <source>
        <dbReference type="Proteomes" id="UP000664132"/>
    </source>
</evidence>
<keyword evidence="9" id="KW-1208">Phospholipid metabolism</keyword>
<evidence type="ECO:0000256" key="4">
    <source>
        <dbReference type="ARBA" id="ARBA00022516"/>
    </source>
</evidence>
<dbReference type="PANTHER" id="PTHR10067:SF11">
    <property type="entry name" value="PHOSPHATIDYLSERINE DECARBOXYLASE"/>
    <property type="match status" value="1"/>
</dbReference>
<keyword evidence="10" id="KW-0670">Pyruvate</keyword>
<evidence type="ECO:0000256" key="6">
    <source>
        <dbReference type="ARBA" id="ARBA00023098"/>
    </source>
</evidence>
<organism evidence="12 13">
    <name type="scientific">Cadophora malorum</name>
    <dbReference type="NCBI Taxonomy" id="108018"/>
    <lineage>
        <taxon>Eukaryota</taxon>
        <taxon>Fungi</taxon>
        <taxon>Dikarya</taxon>
        <taxon>Ascomycota</taxon>
        <taxon>Pezizomycotina</taxon>
        <taxon>Leotiomycetes</taxon>
        <taxon>Helotiales</taxon>
        <taxon>Ploettnerulaceae</taxon>
        <taxon>Cadophora</taxon>
    </lineage>
</organism>
<proteinExistence type="predicted"/>
<evidence type="ECO:0000256" key="9">
    <source>
        <dbReference type="ARBA" id="ARBA00023264"/>
    </source>
</evidence>
<comment type="pathway">
    <text evidence="2">Lipid metabolism.</text>
</comment>
<comment type="pathway">
    <text evidence="11">Phospholipid metabolism; phosphatidylethanolamine biosynthesis.</text>
</comment>
<protein>
    <recommendedName>
        <fullName evidence="3">phosphatidylserine decarboxylase</fullName>
        <ecNumber evidence="3">4.1.1.65</ecNumber>
    </recommendedName>
</protein>
<evidence type="ECO:0000256" key="7">
    <source>
        <dbReference type="ARBA" id="ARBA00023209"/>
    </source>
</evidence>
<dbReference type="GO" id="GO:0004609">
    <property type="term" value="F:phosphatidylserine decarboxylase activity"/>
    <property type="evidence" value="ECO:0007669"/>
    <property type="project" value="UniProtKB-EC"/>
</dbReference>
<dbReference type="Pfam" id="PF02666">
    <property type="entry name" value="PS_Dcarbxylase"/>
    <property type="match status" value="1"/>
</dbReference>
<name>A0A8H7T5J9_9HELO</name>
<evidence type="ECO:0000256" key="1">
    <source>
        <dbReference type="ARBA" id="ARBA00001928"/>
    </source>
</evidence>
<keyword evidence="13" id="KW-1185">Reference proteome</keyword>
<keyword evidence="4" id="KW-0444">Lipid biosynthesis</keyword>
<accession>A0A8H7T5J9</accession>